<evidence type="ECO:0000313" key="2">
    <source>
        <dbReference type="Proteomes" id="UP000726105"/>
    </source>
</evidence>
<gene>
    <name evidence="1" type="ORF">IPI13_11470</name>
</gene>
<accession>A0A935M7B9</accession>
<reference evidence="1 2" key="1">
    <citation type="submission" date="2020-10" db="EMBL/GenBank/DDBJ databases">
        <title>Connecting structure to function with the recovery of over 1000 high-quality activated sludge metagenome-assembled genomes encoding full-length rRNA genes using long-read sequencing.</title>
        <authorList>
            <person name="Singleton C.M."/>
            <person name="Petriglieri F."/>
            <person name="Kristensen J.M."/>
            <person name="Kirkegaard R.H."/>
            <person name="Michaelsen T.Y."/>
            <person name="Andersen M.H."/>
            <person name="Karst S.M."/>
            <person name="Dueholm M.S."/>
            <person name="Nielsen P.H."/>
            <person name="Albertsen M."/>
        </authorList>
    </citation>
    <scope>NUCLEOTIDE SEQUENCE [LARGE SCALE GENOMIC DNA]</scope>
    <source>
        <strain evidence="1">Ega_18-Q3-R5-49_MAXAC.001</strain>
    </source>
</reference>
<sequence>MEPLLHQGDLVIARRARSYALGDLVVTRVAASKGVHSHVIHRLVSGDAESGWKTQGDSDSWIDPWVVPQTAITGRYWIAVSGSVPSSPGSPVRAESRSAGVTVFLHNRLYDGRGMPEPVKSQIGPVRSAVPHR</sequence>
<evidence type="ECO:0000313" key="1">
    <source>
        <dbReference type="EMBL" id="MBK7273744.1"/>
    </source>
</evidence>
<dbReference type="CDD" id="cd06462">
    <property type="entry name" value="Peptidase_S24_S26"/>
    <property type="match status" value="1"/>
</dbReference>
<dbReference type="EMBL" id="JADJIB010000004">
    <property type="protein sequence ID" value="MBK7273744.1"/>
    <property type="molecule type" value="Genomic_DNA"/>
</dbReference>
<dbReference type="AlphaFoldDB" id="A0A935M7B9"/>
<comment type="caution">
    <text evidence="1">The sequence shown here is derived from an EMBL/GenBank/DDBJ whole genome shotgun (WGS) entry which is preliminary data.</text>
</comment>
<dbReference type="Proteomes" id="UP000726105">
    <property type="component" value="Unassembled WGS sequence"/>
</dbReference>
<organism evidence="1 2">
    <name type="scientific">Candidatus Phosphoribacter hodrii</name>
    <dbReference type="NCBI Taxonomy" id="2953743"/>
    <lineage>
        <taxon>Bacteria</taxon>
        <taxon>Bacillati</taxon>
        <taxon>Actinomycetota</taxon>
        <taxon>Actinomycetes</taxon>
        <taxon>Micrococcales</taxon>
        <taxon>Dermatophilaceae</taxon>
        <taxon>Candidatus Phosphoribacter</taxon>
    </lineage>
</organism>
<proteinExistence type="predicted"/>
<protein>
    <submittedName>
        <fullName evidence="1">Uncharacterized protein</fullName>
    </submittedName>
</protein>
<name>A0A935M7B9_9MICO</name>